<evidence type="ECO:0000313" key="2">
    <source>
        <dbReference type="EMBL" id="KIO15763.1"/>
    </source>
</evidence>
<evidence type="ECO:0000313" key="3">
    <source>
        <dbReference type="Proteomes" id="UP000054248"/>
    </source>
</evidence>
<dbReference type="EMBL" id="KN823832">
    <property type="protein sequence ID" value="KIO15763.1"/>
    <property type="molecule type" value="Genomic_DNA"/>
</dbReference>
<dbReference type="InterPro" id="IPR015867">
    <property type="entry name" value="N-reg_PII/ATP_PRibTrfase_C"/>
</dbReference>
<organism evidence="2 3">
    <name type="scientific">Tulasnella calospora MUT 4182</name>
    <dbReference type="NCBI Taxonomy" id="1051891"/>
    <lineage>
        <taxon>Eukaryota</taxon>
        <taxon>Fungi</taxon>
        <taxon>Dikarya</taxon>
        <taxon>Basidiomycota</taxon>
        <taxon>Agaricomycotina</taxon>
        <taxon>Agaricomycetes</taxon>
        <taxon>Cantharellales</taxon>
        <taxon>Tulasnellaceae</taxon>
        <taxon>Tulasnella</taxon>
    </lineage>
</organism>
<proteinExistence type="predicted"/>
<gene>
    <name evidence="2" type="ORF">M407DRAFT_204200</name>
</gene>
<feature type="non-terminal residue" evidence="2">
    <location>
        <position position="1"/>
    </location>
</feature>
<name>A0A0C3K2W6_9AGAM</name>
<dbReference type="PANTHER" id="PTHR41774">
    <property type="match status" value="1"/>
</dbReference>
<protein>
    <recommendedName>
        <fullName evidence="1">ATP phosphoribosyltransferase</fullName>
    </recommendedName>
</protein>
<dbReference type="PANTHER" id="PTHR41774:SF1">
    <property type="entry name" value="NGG1P INTERACTING FACTOR NIF3"/>
    <property type="match status" value="1"/>
</dbReference>
<reference evidence="2 3" key="1">
    <citation type="submission" date="2014-04" db="EMBL/GenBank/DDBJ databases">
        <authorList>
            <consortium name="DOE Joint Genome Institute"/>
            <person name="Kuo A."/>
            <person name="Girlanda M."/>
            <person name="Perotto S."/>
            <person name="Kohler A."/>
            <person name="Nagy L.G."/>
            <person name="Floudas D."/>
            <person name="Copeland A."/>
            <person name="Barry K.W."/>
            <person name="Cichocki N."/>
            <person name="Veneault-Fourrey C."/>
            <person name="LaButti K."/>
            <person name="Lindquist E.A."/>
            <person name="Lipzen A."/>
            <person name="Lundell T."/>
            <person name="Morin E."/>
            <person name="Murat C."/>
            <person name="Sun H."/>
            <person name="Tunlid A."/>
            <person name="Henrissat B."/>
            <person name="Grigoriev I.V."/>
            <person name="Hibbett D.S."/>
            <person name="Martin F."/>
            <person name="Nordberg H.P."/>
            <person name="Cantor M.N."/>
            <person name="Hua S.X."/>
        </authorList>
    </citation>
    <scope>NUCLEOTIDE SEQUENCE [LARGE SCALE GENOMIC DNA]</scope>
    <source>
        <strain evidence="2 3">MUT 4182</strain>
    </source>
</reference>
<dbReference type="SUPFAM" id="SSF102705">
    <property type="entry name" value="NIF3 (NGG1p interacting factor 3)-like"/>
    <property type="match status" value="1"/>
</dbReference>
<dbReference type="HOGENOM" id="CLU_120084_1_0_1"/>
<dbReference type="OrthoDB" id="15981at2759"/>
<dbReference type="Gene3D" id="3.30.70.120">
    <property type="match status" value="1"/>
</dbReference>
<dbReference type="STRING" id="1051891.A0A0C3K2W6"/>
<dbReference type="AlphaFoldDB" id="A0A0C3K2W6"/>
<reference evidence="3" key="2">
    <citation type="submission" date="2015-01" db="EMBL/GenBank/DDBJ databases">
        <title>Evolutionary Origins and Diversification of the Mycorrhizal Mutualists.</title>
        <authorList>
            <consortium name="DOE Joint Genome Institute"/>
            <consortium name="Mycorrhizal Genomics Consortium"/>
            <person name="Kohler A."/>
            <person name="Kuo A."/>
            <person name="Nagy L.G."/>
            <person name="Floudas D."/>
            <person name="Copeland A."/>
            <person name="Barry K.W."/>
            <person name="Cichocki N."/>
            <person name="Veneault-Fourrey C."/>
            <person name="LaButti K."/>
            <person name="Lindquist E.A."/>
            <person name="Lipzen A."/>
            <person name="Lundell T."/>
            <person name="Morin E."/>
            <person name="Murat C."/>
            <person name="Riley R."/>
            <person name="Ohm R."/>
            <person name="Sun H."/>
            <person name="Tunlid A."/>
            <person name="Henrissat B."/>
            <person name="Grigoriev I.V."/>
            <person name="Hibbett D.S."/>
            <person name="Martin F."/>
        </authorList>
    </citation>
    <scope>NUCLEOTIDE SEQUENCE [LARGE SCALE GENOMIC DNA]</scope>
    <source>
        <strain evidence="3">MUT 4182</strain>
    </source>
</reference>
<dbReference type="InterPro" id="IPR036069">
    <property type="entry name" value="DUF34/NIF3_sf"/>
</dbReference>
<keyword evidence="3" id="KW-1185">Reference proteome</keyword>
<evidence type="ECO:0000256" key="1">
    <source>
        <dbReference type="ARBA" id="ARBA00020998"/>
    </source>
</evidence>
<dbReference type="Proteomes" id="UP000054248">
    <property type="component" value="Unassembled WGS sequence"/>
</dbReference>
<accession>A0A0C3K2W6</accession>
<sequence length="120" mass="13181">FKLVFFVPRQNTQVVLSSLFALNPTRSPSVSSSPPHSATVGRIGLYNGCAFVSQGTGQFQPSEGAIPTIGEVGKPEMVEEDRVETLVIGTVEQVKEVVKELKKIHPYEEVAYDVYKLEDI</sequence>